<evidence type="ECO:0000313" key="5">
    <source>
        <dbReference type="EMBL" id="PWN98101.1"/>
    </source>
</evidence>
<feature type="compositionally biased region" description="Low complexity" evidence="3">
    <location>
        <begin position="894"/>
        <end position="915"/>
    </location>
</feature>
<feature type="domain" description="Zn(2)-C6 fungal-type" evidence="4">
    <location>
        <begin position="84"/>
        <end position="115"/>
    </location>
</feature>
<dbReference type="CDD" id="cd12148">
    <property type="entry name" value="fungal_TF_MHR"/>
    <property type="match status" value="1"/>
</dbReference>
<dbReference type="GO" id="GO:0000981">
    <property type="term" value="F:DNA-binding transcription factor activity, RNA polymerase II-specific"/>
    <property type="evidence" value="ECO:0007669"/>
    <property type="project" value="InterPro"/>
</dbReference>
<reference evidence="5 6" key="1">
    <citation type="journal article" date="2018" name="Mol. Biol. Evol.">
        <title>Broad Genomic Sampling Reveals a Smut Pathogenic Ancestry of the Fungal Clade Ustilaginomycotina.</title>
        <authorList>
            <person name="Kijpornyongpan T."/>
            <person name="Mondo S.J."/>
            <person name="Barry K."/>
            <person name="Sandor L."/>
            <person name="Lee J."/>
            <person name="Lipzen A."/>
            <person name="Pangilinan J."/>
            <person name="LaButti K."/>
            <person name="Hainaut M."/>
            <person name="Henrissat B."/>
            <person name="Grigoriev I.V."/>
            <person name="Spatafora J.W."/>
            <person name="Aime M.C."/>
        </authorList>
    </citation>
    <scope>NUCLEOTIDE SEQUENCE [LARGE SCALE GENOMIC DNA]</scope>
    <source>
        <strain evidence="5 6">MCA 4186</strain>
    </source>
</reference>
<dbReference type="EMBL" id="KZ819292">
    <property type="protein sequence ID" value="PWN98101.1"/>
    <property type="molecule type" value="Genomic_DNA"/>
</dbReference>
<dbReference type="PANTHER" id="PTHR47431">
    <property type="entry name" value="ZN(II)2CYS6 TRANSCRIPTION FACTOR (EUROFUNG)-RELATED"/>
    <property type="match status" value="1"/>
</dbReference>
<accession>A0A316Z947</accession>
<feature type="region of interest" description="Disordered" evidence="3">
    <location>
        <begin position="1"/>
        <end position="77"/>
    </location>
</feature>
<organism evidence="5 6">
    <name type="scientific">Tilletiopsis washingtonensis</name>
    <dbReference type="NCBI Taxonomy" id="58919"/>
    <lineage>
        <taxon>Eukaryota</taxon>
        <taxon>Fungi</taxon>
        <taxon>Dikarya</taxon>
        <taxon>Basidiomycota</taxon>
        <taxon>Ustilaginomycotina</taxon>
        <taxon>Exobasidiomycetes</taxon>
        <taxon>Entylomatales</taxon>
        <taxon>Entylomatales incertae sedis</taxon>
        <taxon>Tilletiopsis</taxon>
    </lineage>
</organism>
<feature type="region of interest" description="Disordered" evidence="3">
    <location>
        <begin position="514"/>
        <end position="551"/>
    </location>
</feature>
<gene>
    <name evidence="5" type="ORF">FA09DRAFT_338532</name>
</gene>
<keyword evidence="1" id="KW-0479">Metal-binding</keyword>
<dbReference type="GO" id="GO:0003677">
    <property type="term" value="F:DNA binding"/>
    <property type="evidence" value="ECO:0007669"/>
    <property type="project" value="InterPro"/>
</dbReference>
<dbReference type="GeneID" id="37271661"/>
<dbReference type="Pfam" id="PF04082">
    <property type="entry name" value="Fungal_trans"/>
    <property type="match status" value="1"/>
</dbReference>
<feature type="compositionally biased region" description="Low complexity" evidence="3">
    <location>
        <begin position="202"/>
        <end position="214"/>
    </location>
</feature>
<evidence type="ECO:0000256" key="3">
    <source>
        <dbReference type="SAM" id="MobiDB-lite"/>
    </source>
</evidence>
<evidence type="ECO:0000313" key="6">
    <source>
        <dbReference type="Proteomes" id="UP000245946"/>
    </source>
</evidence>
<dbReference type="SMART" id="SM00066">
    <property type="entry name" value="GAL4"/>
    <property type="match status" value="1"/>
</dbReference>
<feature type="region of interest" description="Disordered" evidence="3">
    <location>
        <begin position="879"/>
        <end position="940"/>
    </location>
</feature>
<feature type="compositionally biased region" description="Low complexity" evidence="3">
    <location>
        <begin position="514"/>
        <end position="525"/>
    </location>
</feature>
<feature type="region of interest" description="Disordered" evidence="3">
    <location>
        <begin position="392"/>
        <end position="418"/>
    </location>
</feature>
<feature type="compositionally biased region" description="Low complexity" evidence="3">
    <location>
        <begin position="532"/>
        <end position="551"/>
    </location>
</feature>
<keyword evidence="6" id="KW-1185">Reference proteome</keyword>
<feature type="region of interest" description="Disordered" evidence="3">
    <location>
        <begin position="796"/>
        <end position="821"/>
    </location>
</feature>
<dbReference type="GO" id="GO:0006351">
    <property type="term" value="P:DNA-templated transcription"/>
    <property type="evidence" value="ECO:0007669"/>
    <property type="project" value="InterPro"/>
</dbReference>
<dbReference type="PROSITE" id="PS00463">
    <property type="entry name" value="ZN2_CY6_FUNGAL_1"/>
    <property type="match status" value="1"/>
</dbReference>
<dbReference type="CDD" id="cd00067">
    <property type="entry name" value="GAL4"/>
    <property type="match status" value="1"/>
</dbReference>
<evidence type="ECO:0000259" key="4">
    <source>
        <dbReference type="PROSITE" id="PS50048"/>
    </source>
</evidence>
<feature type="region of interest" description="Disordered" evidence="3">
    <location>
        <begin position="196"/>
        <end position="220"/>
    </location>
</feature>
<dbReference type="Pfam" id="PF00172">
    <property type="entry name" value="Zn_clus"/>
    <property type="match status" value="1"/>
</dbReference>
<keyword evidence="2" id="KW-0539">Nucleus</keyword>
<dbReference type="OrthoDB" id="39175at2759"/>
<dbReference type="STRING" id="58919.A0A316Z947"/>
<dbReference type="PROSITE" id="PS50048">
    <property type="entry name" value="ZN2_CY6_FUNGAL_2"/>
    <property type="match status" value="1"/>
</dbReference>
<dbReference type="Proteomes" id="UP000245946">
    <property type="component" value="Unassembled WGS sequence"/>
</dbReference>
<dbReference type="GO" id="GO:0008270">
    <property type="term" value="F:zinc ion binding"/>
    <property type="evidence" value="ECO:0007669"/>
    <property type="project" value="InterPro"/>
</dbReference>
<dbReference type="AlphaFoldDB" id="A0A316Z947"/>
<dbReference type="InterPro" id="IPR001138">
    <property type="entry name" value="Zn2Cys6_DnaBD"/>
</dbReference>
<dbReference type="InterPro" id="IPR007219">
    <property type="entry name" value="XnlR_reg_dom"/>
</dbReference>
<proteinExistence type="predicted"/>
<sequence length="948" mass="101039">MNWTSHSAFPGSNGHAWPGNAMDNGNGAPPLVRVGQGHGDGAQPAYGRELSADSNDDGLPAGAHSSVGPIRDNKNVAQPPVKSACTFCRSRKSRCNGKNPCAACIARGREDDCCFTISRRGGKPKPKADRLGPLESHMEQLFSLADMTTAVRVPGEVAGLRHYQNLTPEDSGWTGPDLSLYPGLTYGDMTTALQSQMPHHAGPGSVGSSGNNNNAPTWSAGSAAAPLTGLNDYAPASPPGGTQSLLAEYFRYIYRFIPVFLAPAHVGSVASAMSPSSPFLLAIQAVIPFLREEPLQDGMHPSQVNFGSAKHERVRETTTRFERMASEAIDEALERIESSSEDAGTSEAITLEVIQALSVLVIYEYGSGRALKARLKADQALGLAMSKGYHQATPPSSAAMQTPSSFTTPRESAGMGTQHPYSRAAVAHVREMKKRVWWTVWSLVMWCAYNTARAPTIRADDPRVRIEMPACKDDSAWGSNVRSLQALLLVQDRVLALSHVDDADEPLSALNAATSPTSSISAASPHNNPRHASASPHSSSSAPVIPSSFSSLPPMASRRDILRSMEDIDAALQEQIAAIEAPGANLGGAIGAHSRADGRANASPDDIEEDLAQYLRASATIQLYTSSLTLHLGQAFQGASLFERKLCFLSSVNESAGSTAACQVPVPDAFLDETGNGLDGAWMSQQEQQQQQALAPAPAQDLYARGPFLPRLSLERCVHASKRLLEIAHHASSKRDLSPNPFNGCSLVLISFVCLMQALAISGGGIADDETFDAQPHSNYPRELLLSAQGATALSSGNAQPYGAETSGGGSGQQWPYQGAAGPHADALRLQRLERIWQRVKEAHDTLARLADVWRIAAPMVTEISSCLSASRALLAAPSGNGHMGASDFSGRSQPDQQQQRIQAQQPQQGFGHQQLHSGQQMRSQHEQLPSGMISPDGIWPSVLHTPF</sequence>
<protein>
    <recommendedName>
        <fullName evidence="4">Zn(2)-C6 fungal-type domain-containing protein</fullName>
    </recommendedName>
</protein>
<dbReference type="Gene3D" id="4.10.240.10">
    <property type="entry name" value="Zn(2)-C6 fungal-type DNA-binding domain"/>
    <property type="match status" value="1"/>
</dbReference>
<feature type="compositionally biased region" description="Polar residues" evidence="3">
    <location>
        <begin position="393"/>
        <end position="410"/>
    </location>
</feature>
<dbReference type="RefSeq" id="XP_025598380.1">
    <property type="nucleotide sequence ID" value="XM_025744117.1"/>
</dbReference>
<name>A0A316Z947_9BASI</name>
<dbReference type="SUPFAM" id="SSF57701">
    <property type="entry name" value="Zn2/Cys6 DNA-binding domain"/>
    <property type="match status" value="1"/>
</dbReference>
<evidence type="ECO:0000256" key="2">
    <source>
        <dbReference type="ARBA" id="ARBA00023242"/>
    </source>
</evidence>
<dbReference type="InterPro" id="IPR036864">
    <property type="entry name" value="Zn2-C6_fun-type_DNA-bd_sf"/>
</dbReference>
<dbReference type="PANTHER" id="PTHR47431:SF1">
    <property type="entry name" value="ZN(II)2CYS6 TRANSCRIPTION FACTOR (EUROFUNG)"/>
    <property type="match status" value="1"/>
</dbReference>
<evidence type="ECO:0000256" key="1">
    <source>
        <dbReference type="ARBA" id="ARBA00022723"/>
    </source>
</evidence>